<reference evidence="3" key="1">
    <citation type="submission" date="2022-06" db="EMBL/GenBank/DDBJ databases">
        <title>Solitalea sp. MAHUQ-68 isolated from rhizospheric soil.</title>
        <authorList>
            <person name="Huq M.A."/>
        </authorList>
    </citation>
    <scope>NUCLEOTIDE SEQUENCE</scope>
    <source>
        <strain evidence="3">MAHUQ-68</strain>
    </source>
</reference>
<feature type="transmembrane region" description="Helical" evidence="1">
    <location>
        <begin position="196"/>
        <end position="222"/>
    </location>
</feature>
<evidence type="ECO:0000259" key="2">
    <source>
        <dbReference type="Pfam" id="PF02517"/>
    </source>
</evidence>
<name>A0A9X2JDM2_9SPHI</name>
<dbReference type="Pfam" id="PF02517">
    <property type="entry name" value="Rce1-like"/>
    <property type="match status" value="1"/>
</dbReference>
<dbReference type="RefSeq" id="WP_252588436.1">
    <property type="nucleotide sequence ID" value="NZ_JAMWYS010000042.1"/>
</dbReference>
<keyword evidence="1" id="KW-0812">Transmembrane</keyword>
<dbReference type="GO" id="GO:0004175">
    <property type="term" value="F:endopeptidase activity"/>
    <property type="evidence" value="ECO:0007669"/>
    <property type="project" value="UniProtKB-ARBA"/>
</dbReference>
<keyword evidence="4" id="KW-1185">Reference proteome</keyword>
<dbReference type="PANTHER" id="PTHR36435">
    <property type="entry name" value="SLR1288 PROTEIN"/>
    <property type="match status" value="1"/>
</dbReference>
<keyword evidence="3" id="KW-0645">Protease</keyword>
<keyword evidence="1" id="KW-0472">Membrane</keyword>
<comment type="caution">
    <text evidence="3">The sequence shown here is derived from an EMBL/GenBank/DDBJ whole genome shotgun (WGS) entry which is preliminary data.</text>
</comment>
<dbReference type="GO" id="GO:0006508">
    <property type="term" value="P:proteolysis"/>
    <property type="evidence" value="ECO:0007669"/>
    <property type="project" value="UniProtKB-KW"/>
</dbReference>
<dbReference type="AlphaFoldDB" id="A0A9X2JDM2"/>
<dbReference type="GO" id="GO:0080120">
    <property type="term" value="P:CAAX-box protein maturation"/>
    <property type="evidence" value="ECO:0007669"/>
    <property type="project" value="UniProtKB-ARBA"/>
</dbReference>
<keyword evidence="3" id="KW-0378">Hydrolase</keyword>
<evidence type="ECO:0000256" key="1">
    <source>
        <dbReference type="SAM" id="Phobius"/>
    </source>
</evidence>
<evidence type="ECO:0000313" key="3">
    <source>
        <dbReference type="EMBL" id="MCO4293784.1"/>
    </source>
</evidence>
<feature type="transmembrane region" description="Helical" evidence="1">
    <location>
        <begin position="234"/>
        <end position="254"/>
    </location>
</feature>
<accession>A0A9X2JDM2</accession>
<dbReference type="PANTHER" id="PTHR36435:SF1">
    <property type="entry name" value="CAAX AMINO TERMINAL PROTEASE FAMILY PROTEIN"/>
    <property type="match status" value="1"/>
</dbReference>
<dbReference type="InterPro" id="IPR003675">
    <property type="entry name" value="Rce1/LyrA-like_dom"/>
</dbReference>
<feature type="transmembrane region" description="Helical" evidence="1">
    <location>
        <begin position="117"/>
        <end position="138"/>
    </location>
</feature>
<dbReference type="EC" id="3.4.-.-" evidence="3"/>
<sequence length="256" mass="29836">MEEQGITEEEVQIKPCSQCEVAIPVSSKFCGTCGALQTEGYSIDEEERLRGVKQVGFFYTIEFIICLVVKFSELFRDLFSLILIDSFMAIVSIVFYAQNWIDNKQLLRFTNFSVLKVFKYIGLTICFSLLVNISMSWINRSLFDGDNYYSLFFDNYKYSKILMFFFVALTPALFEELAYRGFVLQGLLNVMDKWQAIFLTSFLFALIHLSPISMVWLLPFALWLGYIRTKENTLWYGIIIHFFFNATACTYELLTL</sequence>
<dbReference type="EMBL" id="JAMWYS010000042">
    <property type="protein sequence ID" value="MCO4293784.1"/>
    <property type="molecule type" value="Genomic_DNA"/>
</dbReference>
<protein>
    <submittedName>
        <fullName evidence="3">CPBP family glutamic-type intramembrane protease</fullName>
        <ecNumber evidence="3">3.4.-.-</ecNumber>
    </submittedName>
</protein>
<dbReference type="InterPro" id="IPR052710">
    <property type="entry name" value="CAAX_protease"/>
</dbReference>
<feature type="transmembrane region" description="Helical" evidence="1">
    <location>
        <begin position="55"/>
        <end position="72"/>
    </location>
</feature>
<organism evidence="3 4">
    <name type="scientific">Solitalea agri</name>
    <dbReference type="NCBI Taxonomy" id="2953739"/>
    <lineage>
        <taxon>Bacteria</taxon>
        <taxon>Pseudomonadati</taxon>
        <taxon>Bacteroidota</taxon>
        <taxon>Sphingobacteriia</taxon>
        <taxon>Sphingobacteriales</taxon>
        <taxon>Sphingobacteriaceae</taxon>
        <taxon>Solitalea</taxon>
    </lineage>
</organism>
<keyword evidence="1" id="KW-1133">Transmembrane helix</keyword>
<proteinExistence type="predicted"/>
<feature type="transmembrane region" description="Helical" evidence="1">
    <location>
        <begin position="158"/>
        <end position="175"/>
    </location>
</feature>
<gene>
    <name evidence="3" type="ORF">NF867_13005</name>
</gene>
<evidence type="ECO:0000313" key="4">
    <source>
        <dbReference type="Proteomes" id="UP001155182"/>
    </source>
</evidence>
<dbReference type="Proteomes" id="UP001155182">
    <property type="component" value="Unassembled WGS sequence"/>
</dbReference>
<feature type="transmembrane region" description="Helical" evidence="1">
    <location>
        <begin position="78"/>
        <end position="97"/>
    </location>
</feature>
<feature type="domain" description="CAAX prenyl protease 2/Lysostaphin resistance protein A-like" evidence="2">
    <location>
        <begin position="160"/>
        <end position="246"/>
    </location>
</feature>